<dbReference type="OrthoDB" id="9804872at2"/>
<keyword evidence="3" id="KW-1185">Reference proteome</keyword>
<dbReference type="PANTHER" id="PTHR38339">
    <property type="entry name" value="TRANSGLUTAMINASE DOMAIN PROTEIN"/>
    <property type="match status" value="1"/>
</dbReference>
<reference evidence="2 3" key="1">
    <citation type="submission" date="2017-05" db="EMBL/GenBank/DDBJ databases">
        <authorList>
            <person name="Varghese N."/>
            <person name="Submissions S."/>
        </authorList>
    </citation>
    <scope>NUCLEOTIDE SEQUENCE [LARGE SCALE GENOMIC DNA]</scope>
    <source>
        <strain evidence="2 3">DSM 27040</strain>
    </source>
</reference>
<name>A0A521B479_SACCC</name>
<dbReference type="Proteomes" id="UP000319040">
    <property type="component" value="Unassembled WGS sequence"/>
</dbReference>
<dbReference type="EMBL" id="FXTB01000001">
    <property type="protein sequence ID" value="SMO41821.1"/>
    <property type="molecule type" value="Genomic_DNA"/>
</dbReference>
<evidence type="ECO:0000259" key="1">
    <source>
        <dbReference type="SMART" id="SM00460"/>
    </source>
</evidence>
<dbReference type="RefSeq" id="WP_142532030.1">
    <property type="nucleotide sequence ID" value="NZ_FXTB01000001.1"/>
</dbReference>
<dbReference type="InterPro" id="IPR038765">
    <property type="entry name" value="Papain-like_cys_pep_sf"/>
</dbReference>
<proteinExistence type="predicted"/>
<dbReference type="SUPFAM" id="SSF54001">
    <property type="entry name" value="Cysteine proteinases"/>
    <property type="match status" value="1"/>
</dbReference>
<dbReference type="Gene3D" id="3.10.620.30">
    <property type="match status" value="1"/>
</dbReference>
<accession>A0A521B479</accession>
<sequence length="474" mass="55619">MFFQAAFFKSVVVLSIVGFIFFVNKYQNGKINWKQADIWLEAGDFTKLREWTAWIKEKNVIHGKIWFKADSLEQIAHRIELDFTLDEAAVDKLLHKQWGSVDATEKKKWEEDRLLEYRYIDGEKRYFKRAVSNLKLLLNRGGLITDSLASFCLEHTRRVMKATKLNGQPVLPQTFSVEFSLRVNTNAVPNGEEIRCWLPFPKESHARQTQVQFVWASEKNYHVSKSANTHRTIYMSARAQKDRETVFRVRFKFTTLAQYFQLSNDKLKAYDENSELYKKYTAEQYPHIVFSNRIKKLSDSIVGNTKIPHEKVRKLYYWIDDNIPWAGALEYGTIPCIPQYVLDHKKGDCGMQTLLFMAMARYQGVPVKWQSGWMMHPRNINLHDWCEVYYQGVGWVPLDNSFGLQNTDNTQLKDFYISGMDAYRLIINDGIGAALEPAKKYLRSEPWDFQRGEVEWAGGNLYFDQWNYSMQVLN</sequence>
<dbReference type="AlphaFoldDB" id="A0A521B479"/>
<dbReference type="SMART" id="SM00460">
    <property type="entry name" value="TGc"/>
    <property type="match status" value="1"/>
</dbReference>
<feature type="domain" description="Transglutaminase-like" evidence="1">
    <location>
        <begin position="341"/>
        <end position="402"/>
    </location>
</feature>
<dbReference type="PANTHER" id="PTHR38339:SF1">
    <property type="entry name" value="TRANSGLUTAMINASE-LIKE DOMAIN-CONTAINING PROTEIN"/>
    <property type="match status" value="1"/>
</dbReference>
<gene>
    <name evidence="2" type="ORF">SAMN06265379_101688</name>
</gene>
<evidence type="ECO:0000313" key="2">
    <source>
        <dbReference type="EMBL" id="SMO41821.1"/>
    </source>
</evidence>
<organism evidence="2 3">
    <name type="scientific">Saccharicrinis carchari</name>
    <dbReference type="NCBI Taxonomy" id="1168039"/>
    <lineage>
        <taxon>Bacteria</taxon>
        <taxon>Pseudomonadati</taxon>
        <taxon>Bacteroidota</taxon>
        <taxon>Bacteroidia</taxon>
        <taxon>Marinilabiliales</taxon>
        <taxon>Marinilabiliaceae</taxon>
        <taxon>Saccharicrinis</taxon>
    </lineage>
</organism>
<dbReference type="Pfam" id="PF01841">
    <property type="entry name" value="Transglut_core"/>
    <property type="match status" value="1"/>
</dbReference>
<dbReference type="InterPro" id="IPR002931">
    <property type="entry name" value="Transglutaminase-like"/>
</dbReference>
<protein>
    <submittedName>
        <fullName evidence="2">Transglutaminase-like superfamily protein</fullName>
    </submittedName>
</protein>
<evidence type="ECO:0000313" key="3">
    <source>
        <dbReference type="Proteomes" id="UP000319040"/>
    </source>
</evidence>